<dbReference type="InterPro" id="IPR036736">
    <property type="entry name" value="ACP-like_sf"/>
</dbReference>
<dbReference type="Gene3D" id="3.30.559.10">
    <property type="entry name" value="Chloramphenicol acetyltransferase-like domain"/>
    <property type="match status" value="1"/>
</dbReference>
<feature type="region of interest" description="Disordered" evidence="4">
    <location>
        <begin position="905"/>
        <end position="935"/>
    </location>
</feature>
<dbReference type="Pfam" id="PF00501">
    <property type="entry name" value="AMP-binding"/>
    <property type="match status" value="1"/>
</dbReference>
<evidence type="ECO:0000256" key="1">
    <source>
        <dbReference type="ARBA" id="ARBA00001957"/>
    </source>
</evidence>
<dbReference type="Pfam" id="PF00550">
    <property type="entry name" value="PP-binding"/>
    <property type="match status" value="1"/>
</dbReference>
<dbReference type="EMBL" id="BAAAQM010000017">
    <property type="protein sequence ID" value="GAA1972015.1"/>
    <property type="molecule type" value="Genomic_DNA"/>
</dbReference>
<dbReference type="InterPro" id="IPR045851">
    <property type="entry name" value="AMP-bd_C_sf"/>
</dbReference>
<dbReference type="Pfam" id="PF13193">
    <property type="entry name" value="AMP-binding_C"/>
    <property type="match status" value="1"/>
</dbReference>
<dbReference type="PROSITE" id="PS00455">
    <property type="entry name" value="AMP_BINDING"/>
    <property type="match status" value="1"/>
</dbReference>
<name>A0ABN2RNI5_9ACTN</name>
<dbReference type="InterPro" id="IPR020806">
    <property type="entry name" value="PKS_PP-bd"/>
</dbReference>
<dbReference type="NCBIfam" id="TIGR01733">
    <property type="entry name" value="AA-adenyl-dom"/>
    <property type="match status" value="1"/>
</dbReference>
<evidence type="ECO:0000256" key="4">
    <source>
        <dbReference type="SAM" id="MobiDB-lite"/>
    </source>
</evidence>
<feature type="compositionally biased region" description="Low complexity" evidence="4">
    <location>
        <begin position="922"/>
        <end position="935"/>
    </location>
</feature>
<dbReference type="InterPro" id="IPR010071">
    <property type="entry name" value="AA_adenyl_dom"/>
</dbReference>
<dbReference type="SUPFAM" id="SSF47336">
    <property type="entry name" value="ACP-like"/>
    <property type="match status" value="1"/>
</dbReference>
<keyword evidence="7" id="KW-1185">Reference proteome</keyword>
<dbReference type="Pfam" id="PF00668">
    <property type="entry name" value="Condensation"/>
    <property type="match status" value="1"/>
</dbReference>
<dbReference type="InterPro" id="IPR023213">
    <property type="entry name" value="CAT-like_dom_sf"/>
</dbReference>
<dbReference type="InterPro" id="IPR009081">
    <property type="entry name" value="PP-bd_ACP"/>
</dbReference>
<keyword evidence="2" id="KW-0596">Phosphopantetheine</keyword>
<dbReference type="RefSeq" id="WP_344658035.1">
    <property type="nucleotide sequence ID" value="NZ_BAAAQM010000017.1"/>
</dbReference>
<gene>
    <name evidence="6" type="ORF">GCM10009838_34380</name>
</gene>
<dbReference type="PANTHER" id="PTHR45527:SF1">
    <property type="entry name" value="FATTY ACID SYNTHASE"/>
    <property type="match status" value="1"/>
</dbReference>
<dbReference type="Gene3D" id="3.30.559.30">
    <property type="entry name" value="Nonribosomal peptide synthetase, condensation domain"/>
    <property type="match status" value="1"/>
</dbReference>
<proteinExistence type="predicted"/>
<dbReference type="InterPro" id="IPR006162">
    <property type="entry name" value="Ppantetheine_attach_site"/>
</dbReference>
<dbReference type="InterPro" id="IPR025110">
    <property type="entry name" value="AMP-bd_C"/>
</dbReference>
<dbReference type="InterPro" id="IPR001242">
    <property type="entry name" value="Condensation_dom"/>
</dbReference>
<dbReference type="Proteomes" id="UP001499854">
    <property type="component" value="Unassembled WGS sequence"/>
</dbReference>
<dbReference type="InterPro" id="IPR020845">
    <property type="entry name" value="AMP-binding_CS"/>
</dbReference>
<dbReference type="PROSITE" id="PS00012">
    <property type="entry name" value="PHOSPHOPANTETHEINE"/>
    <property type="match status" value="1"/>
</dbReference>
<dbReference type="PANTHER" id="PTHR45527">
    <property type="entry name" value="NONRIBOSOMAL PEPTIDE SYNTHETASE"/>
    <property type="match status" value="1"/>
</dbReference>
<dbReference type="Gene3D" id="2.30.38.10">
    <property type="entry name" value="Luciferase, Domain 3"/>
    <property type="match status" value="1"/>
</dbReference>
<reference evidence="6 7" key="1">
    <citation type="journal article" date="2019" name="Int. J. Syst. Evol. Microbiol.">
        <title>The Global Catalogue of Microorganisms (GCM) 10K type strain sequencing project: providing services to taxonomists for standard genome sequencing and annotation.</title>
        <authorList>
            <consortium name="The Broad Institute Genomics Platform"/>
            <consortium name="The Broad Institute Genome Sequencing Center for Infectious Disease"/>
            <person name="Wu L."/>
            <person name="Ma J."/>
        </authorList>
    </citation>
    <scope>NUCLEOTIDE SEQUENCE [LARGE SCALE GENOMIC DNA]</scope>
    <source>
        <strain evidence="6 7">JCM 16013</strain>
    </source>
</reference>
<dbReference type="Gene3D" id="3.30.300.30">
    <property type="match status" value="1"/>
</dbReference>
<evidence type="ECO:0000313" key="7">
    <source>
        <dbReference type="Proteomes" id="UP001499854"/>
    </source>
</evidence>
<protein>
    <recommendedName>
        <fullName evidence="5">Carrier domain-containing protein</fullName>
    </recommendedName>
</protein>
<dbReference type="SMART" id="SM00823">
    <property type="entry name" value="PKS_PP"/>
    <property type="match status" value="1"/>
</dbReference>
<dbReference type="InterPro" id="IPR000873">
    <property type="entry name" value="AMP-dep_synth/lig_dom"/>
</dbReference>
<feature type="domain" description="Carrier" evidence="5">
    <location>
        <begin position="936"/>
        <end position="1011"/>
    </location>
</feature>
<evidence type="ECO:0000313" key="6">
    <source>
        <dbReference type="EMBL" id="GAA1972015.1"/>
    </source>
</evidence>
<evidence type="ECO:0000256" key="3">
    <source>
        <dbReference type="ARBA" id="ARBA00022553"/>
    </source>
</evidence>
<accession>A0ABN2RNI5</accession>
<sequence>MEQAPTGIPMSPAQQGLWFAERTGTAAAAYLVPAVVVVPEPMEQTAIDRAWTTLVRRHPLLAALVVETAGEPRLVRGEPVPVAHRTVGAAGLMAGLAEELAVGFDFAGAGRAVGPLARCVALRVDDGRTVMMIVGHHLVVDASGRDLVGTDLAAALAGRDLGAGSLTHIGELVQAQSDRIAQALPAARAFWAGRPAPPAEVLMPGLAATPTVAEPATHLDIEWNPRLDAAMTAGAAELGATRFEILLAGVHAVLARYGNTLTSVAVDVTTRRPETAGELGMWVNEVPVTMSVDLQTSFADLVRAVRAEARAAYAHREVPPARARTGLPPRLALAPVSTSYLRLDPSASGVDRLFATASVRAATHLHFIDTPHGLTGRMHVPTRLLARADAERFAAHLRTLIGAGLAEPDRAVGELDLLGAAERAALAALTGPALPRPSTTVLDQVRAAAERTPDAPAVSGVDGTLSYRELVAGAHRVGHGLRRRGVAAGDVVGLCAHRRTELVTGLLGILAAGAAYLPLDPAYPAERSAFIAADAGAKLVLGHEAAMTPLSGLSLELVPLDAGAAFAAEPATPPAATDPDGLAYVIYTSGSTGRPKGVEIGHAALVNLVAAMGELIGTGPADHWLNLTSVSFDISGLEIFAPLTAGGEVTVAADAAVREGTALARLIGDTGITHVQATPSSWQLLLDAGWDGAPVTALCGGEPLPLPLARRLRPLVGRLINVYGPTETTIWSTAAEVPPDPRRVTIGGPIANTTLHVLDAGMRPMPVGVPGELWIGGAGLARGYRGRPDLTAAGFVTDPSGRRLYRTGDRVRLGMDGDIEFLGRGDDQIKLRGHRIELGEIEQALLGAPGVTQAAVAVWSGELVAYVVGVNELAPVRAHIARVLPRFMIPRDFVRLERLPATPNGKLDRGALPAPAEDGADLDNGAAAPAATAAEPDPADLTRIVTDIWREVLREDRIKPDDSLFDLGGHSLTIMQITARILDAVGVEVPFDLFFDTPTIDGVVACVEELQQEDA</sequence>
<dbReference type="SUPFAM" id="SSF56801">
    <property type="entry name" value="Acetyl-CoA synthetase-like"/>
    <property type="match status" value="1"/>
</dbReference>
<comment type="caution">
    <text evidence="6">The sequence shown here is derived from an EMBL/GenBank/DDBJ whole genome shotgun (WGS) entry which is preliminary data.</text>
</comment>
<dbReference type="Gene3D" id="1.10.1200.10">
    <property type="entry name" value="ACP-like"/>
    <property type="match status" value="1"/>
</dbReference>
<keyword evidence="3" id="KW-0597">Phosphoprotein</keyword>
<comment type="cofactor">
    <cofactor evidence="1">
        <name>pantetheine 4'-phosphate</name>
        <dbReference type="ChEBI" id="CHEBI:47942"/>
    </cofactor>
</comment>
<organism evidence="6 7">
    <name type="scientific">Catenulispora subtropica</name>
    <dbReference type="NCBI Taxonomy" id="450798"/>
    <lineage>
        <taxon>Bacteria</taxon>
        <taxon>Bacillati</taxon>
        <taxon>Actinomycetota</taxon>
        <taxon>Actinomycetes</taxon>
        <taxon>Catenulisporales</taxon>
        <taxon>Catenulisporaceae</taxon>
        <taxon>Catenulispora</taxon>
    </lineage>
</organism>
<evidence type="ECO:0000256" key="2">
    <source>
        <dbReference type="ARBA" id="ARBA00022450"/>
    </source>
</evidence>
<dbReference type="SUPFAM" id="SSF52777">
    <property type="entry name" value="CoA-dependent acyltransferases"/>
    <property type="match status" value="2"/>
</dbReference>
<evidence type="ECO:0000259" key="5">
    <source>
        <dbReference type="PROSITE" id="PS50075"/>
    </source>
</evidence>
<dbReference type="PROSITE" id="PS50075">
    <property type="entry name" value="CARRIER"/>
    <property type="match status" value="1"/>
</dbReference>
<dbReference type="Gene3D" id="3.40.50.980">
    <property type="match status" value="2"/>
</dbReference>